<keyword evidence="1" id="KW-0328">Glycosyltransferase</keyword>
<dbReference type="InterPro" id="IPR029057">
    <property type="entry name" value="PRTase-like"/>
</dbReference>
<dbReference type="AlphaFoldDB" id="A0A1F5X645"/>
<feature type="domain" description="Phosphoribosyltransferase" evidence="3">
    <location>
        <begin position="7"/>
        <end position="145"/>
    </location>
</feature>
<gene>
    <name evidence="4" type="ORF">A3B18_02015</name>
</gene>
<keyword evidence="2" id="KW-0808">Transferase</keyword>
<dbReference type="Proteomes" id="UP000178684">
    <property type="component" value="Unassembled WGS sequence"/>
</dbReference>
<evidence type="ECO:0000313" key="4">
    <source>
        <dbReference type="EMBL" id="OGF83339.1"/>
    </source>
</evidence>
<dbReference type="GO" id="GO:0016757">
    <property type="term" value="F:glycosyltransferase activity"/>
    <property type="evidence" value="ECO:0007669"/>
    <property type="project" value="UniProtKB-KW"/>
</dbReference>
<dbReference type="InterPro" id="IPR000836">
    <property type="entry name" value="PRTase_dom"/>
</dbReference>
<protein>
    <recommendedName>
        <fullName evidence="3">Phosphoribosyltransferase domain-containing protein</fullName>
    </recommendedName>
</protein>
<comment type="caution">
    <text evidence="4">The sequence shown here is derived from an EMBL/GenBank/DDBJ whole genome shotgun (WGS) entry which is preliminary data.</text>
</comment>
<dbReference type="PANTHER" id="PTHR43363:SF1">
    <property type="entry name" value="HYPOXANTHINE-GUANINE PHOSPHORIBOSYLTRANSFERASE"/>
    <property type="match status" value="1"/>
</dbReference>
<reference evidence="4 5" key="1">
    <citation type="journal article" date="2016" name="Nat. Commun.">
        <title>Thousands of microbial genomes shed light on interconnected biogeochemical processes in an aquifer system.</title>
        <authorList>
            <person name="Anantharaman K."/>
            <person name="Brown C.T."/>
            <person name="Hug L.A."/>
            <person name="Sharon I."/>
            <person name="Castelle C.J."/>
            <person name="Probst A.J."/>
            <person name="Thomas B.C."/>
            <person name="Singh A."/>
            <person name="Wilkins M.J."/>
            <person name="Karaoz U."/>
            <person name="Brodie E.L."/>
            <person name="Williams K.H."/>
            <person name="Hubbard S.S."/>
            <person name="Banfield J.F."/>
        </authorList>
    </citation>
    <scope>NUCLEOTIDE SEQUENCE [LARGE SCALE GENOMIC DNA]</scope>
</reference>
<dbReference type="EMBL" id="MFIE01000001">
    <property type="protein sequence ID" value="OGF83339.1"/>
    <property type="molecule type" value="Genomic_DNA"/>
</dbReference>
<name>A0A1F5X645_9BACT</name>
<evidence type="ECO:0000259" key="3">
    <source>
        <dbReference type="Pfam" id="PF00156"/>
    </source>
</evidence>
<proteinExistence type="predicted"/>
<evidence type="ECO:0000256" key="1">
    <source>
        <dbReference type="ARBA" id="ARBA00022676"/>
    </source>
</evidence>
<dbReference type="SUPFAM" id="SSF53271">
    <property type="entry name" value="PRTase-like"/>
    <property type="match status" value="1"/>
</dbReference>
<evidence type="ECO:0000313" key="5">
    <source>
        <dbReference type="Proteomes" id="UP000178684"/>
    </source>
</evidence>
<accession>A0A1F5X645</accession>
<dbReference type="CDD" id="cd06223">
    <property type="entry name" value="PRTases_typeI"/>
    <property type="match status" value="1"/>
</dbReference>
<organism evidence="4 5">
    <name type="scientific">Candidatus Giovannonibacteria bacterium RIFCSPLOWO2_01_FULL_46_13</name>
    <dbReference type="NCBI Taxonomy" id="1798352"/>
    <lineage>
        <taxon>Bacteria</taxon>
        <taxon>Candidatus Giovannoniibacteriota</taxon>
    </lineage>
</organism>
<dbReference type="Pfam" id="PF00156">
    <property type="entry name" value="Pribosyltran"/>
    <property type="match status" value="1"/>
</dbReference>
<dbReference type="Gene3D" id="3.40.50.2020">
    <property type="match status" value="1"/>
</dbReference>
<dbReference type="PANTHER" id="PTHR43363">
    <property type="entry name" value="HYPOXANTHINE PHOSPHORIBOSYLTRANSFERASE"/>
    <property type="match status" value="1"/>
</dbReference>
<sequence length="154" mass="17613">MIKLTWEDVEERLGELADKIKSSGFEADYLIGIANGGLIPLYFVARKLGNTENVLTVTISSYDKDVQKDLRVLYLPNIDLAGKKILLIDEIAETGNTLKEVSRIFKEEYKVAELKTAAIGINTEKCKFNLDFYAFESKEFTIFPWEKDDFPEQF</sequence>
<evidence type="ECO:0000256" key="2">
    <source>
        <dbReference type="ARBA" id="ARBA00022679"/>
    </source>
</evidence>